<feature type="non-terminal residue" evidence="4">
    <location>
        <position position="1"/>
    </location>
</feature>
<dbReference type="Proteomes" id="UP000193719">
    <property type="component" value="Unassembled WGS sequence"/>
</dbReference>
<dbReference type="InterPro" id="IPR018371">
    <property type="entry name" value="Chitin-binding_1_CS"/>
</dbReference>
<name>A0A1Y1VLX8_9FUNG</name>
<evidence type="ECO:0000256" key="2">
    <source>
        <dbReference type="PROSITE-ProRule" id="PRU00261"/>
    </source>
</evidence>
<dbReference type="AlphaFoldDB" id="A0A1Y1VLX8"/>
<keyword evidence="1 2" id="KW-0147">Chitin-binding</keyword>
<proteinExistence type="predicted"/>
<dbReference type="Gene3D" id="3.30.60.10">
    <property type="entry name" value="Endochitinase-like"/>
    <property type="match status" value="1"/>
</dbReference>
<comment type="caution">
    <text evidence="2">Lacks conserved residue(s) required for the propagation of feature annotation.</text>
</comment>
<evidence type="ECO:0000313" key="5">
    <source>
        <dbReference type="Proteomes" id="UP000193719"/>
    </source>
</evidence>
<dbReference type="Pfam" id="PF00187">
    <property type="entry name" value="Chitin_bind_1"/>
    <property type="match status" value="1"/>
</dbReference>
<organism evidence="4 5">
    <name type="scientific">Piromyces finnis</name>
    <dbReference type="NCBI Taxonomy" id="1754191"/>
    <lineage>
        <taxon>Eukaryota</taxon>
        <taxon>Fungi</taxon>
        <taxon>Fungi incertae sedis</taxon>
        <taxon>Chytridiomycota</taxon>
        <taxon>Chytridiomycota incertae sedis</taxon>
        <taxon>Neocallimastigomycetes</taxon>
        <taxon>Neocallimastigales</taxon>
        <taxon>Neocallimastigaceae</taxon>
        <taxon>Piromyces</taxon>
    </lineage>
</organism>
<gene>
    <name evidence="4" type="ORF">BCR36DRAFT_253680</name>
</gene>
<dbReference type="PROSITE" id="PS50941">
    <property type="entry name" value="CHIT_BIND_I_2"/>
    <property type="match status" value="1"/>
</dbReference>
<feature type="non-terminal residue" evidence="4">
    <location>
        <position position="92"/>
    </location>
</feature>
<dbReference type="GO" id="GO:0008061">
    <property type="term" value="F:chitin binding"/>
    <property type="evidence" value="ECO:0007669"/>
    <property type="project" value="UniProtKB-UniRule"/>
</dbReference>
<reference evidence="4 5" key="2">
    <citation type="submission" date="2016-08" db="EMBL/GenBank/DDBJ databases">
        <title>Pervasive Adenine N6-methylation of Active Genes in Fungi.</title>
        <authorList>
            <consortium name="DOE Joint Genome Institute"/>
            <person name="Mondo S.J."/>
            <person name="Dannebaum R.O."/>
            <person name="Kuo R.C."/>
            <person name="Labutti K."/>
            <person name="Haridas S."/>
            <person name="Kuo A."/>
            <person name="Salamov A."/>
            <person name="Ahrendt S.R."/>
            <person name="Lipzen A."/>
            <person name="Sullivan W."/>
            <person name="Andreopoulos W.B."/>
            <person name="Clum A."/>
            <person name="Lindquist E."/>
            <person name="Daum C."/>
            <person name="Ramamoorthy G.K."/>
            <person name="Gryganskyi A."/>
            <person name="Culley D."/>
            <person name="Magnuson J.K."/>
            <person name="James T.Y."/>
            <person name="O'Malley M.A."/>
            <person name="Stajich J.E."/>
            <person name="Spatafora J.W."/>
            <person name="Visel A."/>
            <person name="Grigoriev I.V."/>
        </authorList>
    </citation>
    <scope>NUCLEOTIDE SEQUENCE [LARGE SCALE GENOMIC DNA]</scope>
    <source>
        <strain evidence="5">finn</strain>
    </source>
</reference>
<evidence type="ECO:0000313" key="4">
    <source>
        <dbReference type="EMBL" id="ORX59126.1"/>
    </source>
</evidence>
<accession>A0A1Y1VLX8</accession>
<dbReference type="InterPro" id="IPR001002">
    <property type="entry name" value="Chitin-bd_1"/>
</dbReference>
<dbReference type="OrthoDB" id="2139884at2759"/>
<evidence type="ECO:0000256" key="1">
    <source>
        <dbReference type="ARBA" id="ARBA00022669"/>
    </source>
</evidence>
<keyword evidence="5" id="KW-1185">Reference proteome</keyword>
<dbReference type="InterPro" id="IPR036861">
    <property type="entry name" value="Endochitinase-like_sf"/>
</dbReference>
<dbReference type="STRING" id="1754191.A0A1Y1VLX8"/>
<evidence type="ECO:0000259" key="3">
    <source>
        <dbReference type="PROSITE" id="PS50941"/>
    </source>
</evidence>
<protein>
    <recommendedName>
        <fullName evidence="3">Chitin-binding type-1 domain-containing protein</fullName>
    </recommendedName>
</protein>
<feature type="domain" description="Chitin-binding type-1" evidence="3">
    <location>
        <begin position="52"/>
        <end position="92"/>
    </location>
</feature>
<dbReference type="EMBL" id="MCFH01000003">
    <property type="protein sequence ID" value="ORX59126.1"/>
    <property type="molecule type" value="Genomic_DNA"/>
</dbReference>
<keyword evidence="2" id="KW-1015">Disulfide bond</keyword>
<comment type="caution">
    <text evidence="4">The sequence shown here is derived from an EMBL/GenBank/DDBJ whole genome shotgun (WGS) entry which is preliminary data.</text>
</comment>
<reference evidence="4 5" key="1">
    <citation type="submission" date="2016-08" db="EMBL/GenBank/DDBJ databases">
        <title>Genomes of anaerobic fungi encode conserved fungal cellulosomes for biomass hydrolysis.</title>
        <authorList>
            <consortium name="DOE Joint Genome Institute"/>
            <person name="Haitjema C.H."/>
            <person name="Gilmore S.P."/>
            <person name="Henske J.K."/>
            <person name="Solomon K.V."/>
            <person name="De Groot R."/>
            <person name="Kuo A."/>
            <person name="Mondo S.J."/>
            <person name="Salamov A.A."/>
            <person name="Labutti K."/>
            <person name="Zhao Z."/>
            <person name="Chiniquy J."/>
            <person name="Barry K."/>
            <person name="Brewer H.M."/>
            <person name="Purvine S.O."/>
            <person name="Wright A.T."/>
            <person name="Boxma B."/>
            <person name="Van Alen T."/>
            <person name="Hackstein J.H."/>
            <person name="Baker S.E."/>
            <person name="Grigoriev I.V."/>
            <person name="O'Malley M.A."/>
        </authorList>
    </citation>
    <scope>NUCLEOTIDE SEQUENCE [LARGE SCALE GENOMIC DNA]</scope>
    <source>
        <strain evidence="5">finn</strain>
    </source>
</reference>
<feature type="disulfide bond" evidence="2">
    <location>
        <begin position="67"/>
        <end position="81"/>
    </location>
</feature>
<dbReference type="PROSITE" id="PS00026">
    <property type="entry name" value="CHIT_BIND_I_1"/>
    <property type="match status" value="1"/>
</dbReference>
<dbReference type="SUPFAM" id="SSF57016">
    <property type="entry name" value="Plant lectins/antimicrobial peptides"/>
    <property type="match status" value="1"/>
</dbReference>
<feature type="disulfide bond" evidence="2">
    <location>
        <begin position="62"/>
        <end position="74"/>
    </location>
</feature>
<sequence length="92" mass="9823">CGHSAGDKKCSKNECCLSNGKCQSSFLENGCSSQEGCQVNYGLCKIEYSLIEERCGNGFGHCKEGYCCSFDGYCGTSSDFCGVGCQQNYGIC</sequence>